<feature type="compositionally biased region" description="Acidic residues" evidence="4">
    <location>
        <begin position="382"/>
        <end position="401"/>
    </location>
</feature>
<feature type="domain" description="UBR-type" evidence="5">
    <location>
        <begin position="110"/>
        <end position="169"/>
    </location>
</feature>
<dbReference type="AlphaFoldDB" id="A0A1I8HVB2"/>
<feature type="compositionally biased region" description="Gly residues" evidence="4">
    <location>
        <begin position="491"/>
        <end position="510"/>
    </location>
</feature>
<keyword evidence="2" id="KW-0863">Zinc-finger</keyword>
<dbReference type="GO" id="GO:0005737">
    <property type="term" value="C:cytoplasm"/>
    <property type="evidence" value="ECO:0007669"/>
    <property type="project" value="TreeGrafter"/>
</dbReference>
<dbReference type="GO" id="GO:0090263">
    <property type="term" value="P:positive regulation of canonical Wnt signaling pathway"/>
    <property type="evidence" value="ECO:0007669"/>
    <property type="project" value="TreeGrafter"/>
</dbReference>
<evidence type="ECO:0000256" key="1">
    <source>
        <dbReference type="ARBA" id="ARBA00022723"/>
    </source>
</evidence>
<feature type="compositionally biased region" description="Low complexity" evidence="4">
    <location>
        <begin position="599"/>
        <end position="610"/>
    </location>
</feature>
<feature type="compositionally biased region" description="Gly residues" evidence="4">
    <location>
        <begin position="522"/>
        <end position="546"/>
    </location>
</feature>
<feature type="compositionally biased region" description="Low complexity" evidence="4">
    <location>
        <begin position="689"/>
        <end position="709"/>
    </location>
</feature>
<name>A0A1I8HVB2_9PLAT</name>
<dbReference type="GO" id="GO:0008270">
    <property type="term" value="F:zinc ion binding"/>
    <property type="evidence" value="ECO:0007669"/>
    <property type="project" value="UniProtKB-KW"/>
</dbReference>
<dbReference type="PANTHER" id="PTHR46276">
    <property type="entry name" value="E3 UBIQUITIN-PROTEIN LIGASE UBR5"/>
    <property type="match status" value="1"/>
</dbReference>
<feature type="region of interest" description="Disordered" evidence="4">
    <location>
        <begin position="668"/>
        <end position="709"/>
    </location>
</feature>
<organism evidence="6 7">
    <name type="scientific">Macrostomum lignano</name>
    <dbReference type="NCBI Taxonomy" id="282301"/>
    <lineage>
        <taxon>Eukaryota</taxon>
        <taxon>Metazoa</taxon>
        <taxon>Spiralia</taxon>
        <taxon>Lophotrochozoa</taxon>
        <taxon>Platyhelminthes</taxon>
        <taxon>Rhabditophora</taxon>
        <taxon>Macrostomorpha</taxon>
        <taxon>Macrostomida</taxon>
        <taxon>Macrostomidae</taxon>
        <taxon>Macrostomum</taxon>
    </lineage>
</organism>
<feature type="region of interest" description="Disordered" evidence="4">
    <location>
        <begin position="432"/>
        <end position="456"/>
    </location>
</feature>
<dbReference type="PANTHER" id="PTHR46276:SF1">
    <property type="entry name" value="E3 UBIQUITIN-PROTEIN LIGASE UBR5"/>
    <property type="match status" value="1"/>
</dbReference>
<feature type="region of interest" description="Disordered" evidence="4">
    <location>
        <begin position="585"/>
        <end position="621"/>
    </location>
</feature>
<evidence type="ECO:0000256" key="2">
    <source>
        <dbReference type="ARBA" id="ARBA00022771"/>
    </source>
</evidence>
<evidence type="ECO:0000259" key="5">
    <source>
        <dbReference type="SMART" id="SM00396"/>
    </source>
</evidence>
<keyword evidence="6" id="KW-1185">Reference proteome</keyword>
<dbReference type="GO" id="GO:0005634">
    <property type="term" value="C:nucleus"/>
    <property type="evidence" value="ECO:0007669"/>
    <property type="project" value="TreeGrafter"/>
</dbReference>
<evidence type="ECO:0000256" key="3">
    <source>
        <dbReference type="ARBA" id="ARBA00022833"/>
    </source>
</evidence>
<proteinExistence type="predicted"/>
<evidence type="ECO:0000256" key="4">
    <source>
        <dbReference type="SAM" id="MobiDB-lite"/>
    </source>
</evidence>
<keyword evidence="1" id="KW-0479">Metal-binding</keyword>
<protein>
    <submittedName>
        <fullName evidence="7">UBR-type domain-containing protein</fullName>
    </submittedName>
</protein>
<dbReference type="SMART" id="SM00396">
    <property type="entry name" value="ZnF_UBR1"/>
    <property type="match status" value="1"/>
</dbReference>
<dbReference type="InterPro" id="IPR003126">
    <property type="entry name" value="Znf_UBR"/>
</dbReference>
<feature type="region of interest" description="Disordered" evidence="4">
    <location>
        <begin position="491"/>
        <end position="558"/>
    </location>
</feature>
<dbReference type="WBParaSite" id="maker-uti_cns_0008100-snap-gene-0.2-mRNA-1">
    <property type="protein sequence ID" value="maker-uti_cns_0008100-snap-gene-0.2-mRNA-1"/>
    <property type="gene ID" value="maker-uti_cns_0008100-snap-gene-0.2"/>
</dbReference>
<accession>A0A1I8HVB2</accession>
<reference evidence="7" key="1">
    <citation type="submission" date="2016-11" db="UniProtKB">
        <authorList>
            <consortium name="WormBaseParasite"/>
        </authorList>
    </citation>
    <scope>IDENTIFICATION</scope>
</reference>
<dbReference type="Proteomes" id="UP000095280">
    <property type="component" value="Unplaced"/>
</dbReference>
<dbReference type="GO" id="GO:0000209">
    <property type="term" value="P:protein polyubiquitination"/>
    <property type="evidence" value="ECO:0007669"/>
    <property type="project" value="TreeGrafter"/>
</dbReference>
<keyword evidence="3" id="KW-0862">Zinc</keyword>
<evidence type="ECO:0000313" key="7">
    <source>
        <dbReference type="WBParaSite" id="maker-uti_cns_0008100-snap-gene-0.2-mRNA-1"/>
    </source>
</evidence>
<feature type="compositionally biased region" description="Low complexity" evidence="4">
    <location>
        <begin position="668"/>
        <end position="682"/>
    </location>
</feature>
<sequence>GGGSDSGPTWQFAPIVDDSTIRRREVLELLLCHCPAVQPHLPSLLSAKNAEGLTPFMLAVSLRAYDSALLLLDVATNSIAQRDELALANMLYPPGSGPDDNPLLVLCMNDTCSFTWTGPSHINQDIFECRTCGLMHTFCCCTECARVCHKAVRAMLMSGAETQPQSIHQLQLRQRGCGLLDQFTFTLLAKCSHTGPELIGTLIRTLRSPRQLADDALAAEEAAGRLVRSAVRVYLTLGLASDPSLLVGKRNQLACLCQQLLAGLLPTALHNLPLIASAMLAPVRLGLLKPLGNGAVDESEYADMLVGEEDSDSEQSNDSALLRSGGELAAAAAAAAAGSSSSAQHHHHQASAYAASDSDASDDERGGGGGGGNGHSGVPPIDDSEDDFLSDEVDGDEDMPDDNSGGTAAAGGEAIIAVSSSSEAAGAAAASAATAGGGGGGAYRHHQQRGASPNRDPLLWALNTAENRLRVPGGGNSGGVTTPAVIYLDGGGGGSSSARSGGGGGRGGVGDAHSQHMLAGGSRVGGGGGGGGGSGGLSSSAGGSGAAGSVANEPPANSQNTAVNLARGFALLIRLIADLMTGQQQQQHGGSGLDPLLTGQQQSSSSSSGGLPAHLQPRVPASAREAVQATLQDSWNWLVTLTDSLESQLRFGAKFTVANRAAVAAAATAGRSSASGAGRSSAGIGGAAAGSSSSQQQQQQHHHGQAPSGYFVAGSAAVSAVGGSGLSEANTQRTLSAMNRRELQHYTLS</sequence>
<feature type="region of interest" description="Disordered" evidence="4">
    <location>
        <begin position="337"/>
        <end position="409"/>
    </location>
</feature>
<evidence type="ECO:0000313" key="6">
    <source>
        <dbReference type="Proteomes" id="UP000095280"/>
    </source>
</evidence>
<dbReference type="GO" id="GO:0034450">
    <property type="term" value="F:ubiquitin-ubiquitin ligase activity"/>
    <property type="evidence" value="ECO:0007669"/>
    <property type="project" value="TreeGrafter"/>
</dbReference>